<sequence>MGNTRCGDYIYIYIYTRLFIYKSEKLDHDNLSTKSKFKNKKVIEFPIHLCSSLVVPSKIRVLILKRPGFRNKPPNIPEPPRVDVDQTFKRRLCVMVRPFKPLFLASGPSAYNPEMPLVSSSISLIFSSSIDDVVHDGITCTRGVEPIIPFL</sequence>
<evidence type="ECO:0000313" key="2">
    <source>
        <dbReference type="Proteomes" id="UP000811609"/>
    </source>
</evidence>
<proteinExistence type="predicted"/>
<dbReference type="AlphaFoldDB" id="A0A8T1PEN8"/>
<comment type="caution">
    <text evidence="1">The sequence shown here is derived from an EMBL/GenBank/DDBJ whole genome shotgun (WGS) entry which is preliminary data.</text>
</comment>
<gene>
    <name evidence="1" type="ORF">CIPAW_09G009400</name>
</gene>
<keyword evidence="2" id="KW-1185">Reference proteome</keyword>
<name>A0A8T1PEN8_CARIL</name>
<organism evidence="1 2">
    <name type="scientific">Carya illinoinensis</name>
    <name type="common">Pecan</name>
    <dbReference type="NCBI Taxonomy" id="32201"/>
    <lineage>
        <taxon>Eukaryota</taxon>
        <taxon>Viridiplantae</taxon>
        <taxon>Streptophyta</taxon>
        <taxon>Embryophyta</taxon>
        <taxon>Tracheophyta</taxon>
        <taxon>Spermatophyta</taxon>
        <taxon>Magnoliopsida</taxon>
        <taxon>eudicotyledons</taxon>
        <taxon>Gunneridae</taxon>
        <taxon>Pentapetalae</taxon>
        <taxon>rosids</taxon>
        <taxon>fabids</taxon>
        <taxon>Fagales</taxon>
        <taxon>Juglandaceae</taxon>
        <taxon>Carya</taxon>
    </lineage>
</organism>
<protein>
    <submittedName>
        <fullName evidence="1">Uncharacterized protein</fullName>
    </submittedName>
</protein>
<evidence type="ECO:0000313" key="1">
    <source>
        <dbReference type="EMBL" id="KAG6640518.1"/>
    </source>
</evidence>
<dbReference type="Proteomes" id="UP000811609">
    <property type="component" value="Chromosome 9"/>
</dbReference>
<accession>A0A8T1PEN8</accession>
<dbReference type="EMBL" id="CM031817">
    <property type="protein sequence ID" value="KAG6640518.1"/>
    <property type="molecule type" value="Genomic_DNA"/>
</dbReference>
<reference evidence="1" key="1">
    <citation type="submission" date="2020-12" db="EMBL/GenBank/DDBJ databases">
        <title>WGS assembly of Carya illinoinensis cv. Pawnee.</title>
        <authorList>
            <person name="Platts A."/>
            <person name="Shu S."/>
            <person name="Wright S."/>
            <person name="Barry K."/>
            <person name="Edger P."/>
            <person name="Pires J.C."/>
            <person name="Schmutz J."/>
        </authorList>
    </citation>
    <scope>NUCLEOTIDE SEQUENCE</scope>
    <source>
        <tissue evidence="1">Leaf</tissue>
    </source>
</reference>